<keyword evidence="10" id="KW-0539">Nucleus</keyword>
<dbReference type="EC" id="3.4.19.12" evidence="3"/>
<evidence type="ECO:0000256" key="12">
    <source>
        <dbReference type="PROSITE-ProRule" id="PRU00331"/>
    </source>
</evidence>
<feature type="active site" evidence="12">
    <location>
        <position position="20"/>
    </location>
</feature>
<dbReference type="PANTHER" id="PTHR14159:SF0">
    <property type="entry name" value="ATAXIN-3-RELATED"/>
    <property type="match status" value="1"/>
</dbReference>
<feature type="active site" description="Proton acceptor" evidence="11">
    <location>
        <position position="126"/>
    </location>
</feature>
<dbReference type="GO" id="GO:0005634">
    <property type="term" value="C:nucleus"/>
    <property type="evidence" value="ECO:0007669"/>
    <property type="project" value="UniProtKB-SubCell"/>
</dbReference>
<evidence type="ECO:0000256" key="10">
    <source>
        <dbReference type="ARBA" id="ARBA00023242"/>
    </source>
</evidence>
<evidence type="ECO:0000256" key="9">
    <source>
        <dbReference type="ARBA" id="ARBA00023163"/>
    </source>
</evidence>
<dbReference type="PROSITE" id="PS50957">
    <property type="entry name" value="JOSEPHIN"/>
    <property type="match status" value="1"/>
</dbReference>
<gene>
    <name evidence="15" type="ORF">GIB67_007586</name>
</gene>
<feature type="active site" description="Nucleophile" evidence="11">
    <location>
        <position position="20"/>
    </location>
</feature>
<evidence type="ECO:0000256" key="8">
    <source>
        <dbReference type="ARBA" id="ARBA00023015"/>
    </source>
</evidence>
<organism evidence="15 16">
    <name type="scientific">Kingdonia uniflora</name>
    <dbReference type="NCBI Taxonomy" id="39325"/>
    <lineage>
        <taxon>Eukaryota</taxon>
        <taxon>Viridiplantae</taxon>
        <taxon>Streptophyta</taxon>
        <taxon>Embryophyta</taxon>
        <taxon>Tracheophyta</taxon>
        <taxon>Spermatophyta</taxon>
        <taxon>Magnoliopsida</taxon>
        <taxon>Ranunculales</taxon>
        <taxon>Circaeasteraceae</taxon>
        <taxon>Kingdonia</taxon>
    </lineage>
</organism>
<feature type="region of interest" description="Disordered" evidence="13">
    <location>
        <begin position="252"/>
        <end position="294"/>
    </location>
</feature>
<keyword evidence="9" id="KW-0804">Transcription</keyword>
<name>A0A7J7N1A3_9MAGN</name>
<feature type="compositionally biased region" description="Polar residues" evidence="13">
    <location>
        <begin position="261"/>
        <end position="294"/>
    </location>
</feature>
<sequence length="294" mass="32506">MEGPSNGGLLYHESQVAKLCALHTVNTVLQGPVFTVVDFEELASDLDREERRMLLEGGGGLTDDFLRFNSEESHNVSMDGDFSIQVLQKALEVWDLEVIPLGNPTAETGHINTDEEIAFICHWQDHWFSIRKVNGEWYNFNSLNAAPMYLSKFHVSAYIDSLKGAGWSIFTVRGKFIEEYPTSSADASQCFGQWLSPEDAQRIIKSCNSIQSTPNKPVDTIVSQPPSPYDEQFDEDLNELLEFEDEDLKAAIANSLMDSGPPNTTADSASPNTKSDPAGPTTSETGTSNDNKDQ</sequence>
<protein>
    <recommendedName>
        <fullName evidence="3">ubiquitinyl hydrolase 1</fullName>
        <ecNumber evidence="3">3.4.19.12</ecNumber>
    </recommendedName>
</protein>
<dbReference type="EMBL" id="JACGCM010001144">
    <property type="protein sequence ID" value="KAF6160945.1"/>
    <property type="molecule type" value="Genomic_DNA"/>
</dbReference>
<dbReference type="FunFam" id="3.90.70.40:FF:000004">
    <property type="entry name" value="ataxin-3 homolog"/>
    <property type="match status" value="1"/>
</dbReference>
<comment type="catalytic activity">
    <reaction evidence="1">
        <text>Thiol-dependent hydrolysis of ester, thioester, amide, peptide and isopeptide bonds formed by the C-terminal Gly of ubiquitin (a 76-residue protein attached to proteins as an intracellular targeting signal).</text>
        <dbReference type="EC" id="3.4.19.12"/>
    </reaction>
</comment>
<dbReference type="AlphaFoldDB" id="A0A7J7N1A3"/>
<dbReference type="Gene3D" id="3.90.70.40">
    <property type="match status" value="1"/>
</dbReference>
<evidence type="ECO:0000256" key="7">
    <source>
        <dbReference type="ARBA" id="ARBA00022807"/>
    </source>
</evidence>
<evidence type="ECO:0000256" key="4">
    <source>
        <dbReference type="ARBA" id="ARBA00022670"/>
    </source>
</evidence>
<dbReference type="GO" id="GO:0016579">
    <property type="term" value="P:protein deubiquitination"/>
    <property type="evidence" value="ECO:0007669"/>
    <property type="project" value="InterPro"/>
</dbReference>
<dbReference type="PANTHER" id="PTHR14159">
    <property type="entry name" value="ATAXIN-3-RELATED"/>
    <property type="match status" value="1"/>
</dbReference>
<feature type="domain" description="Josephin" evidence="14">
    <location>
        <begin position="7"/>
        <end position="187"/>
    </location>
</feature>
<evidence type="ECO:0000256" key="11">
    <source>
        <dbReference type="PIRSR" id="PIRSR633865-1"/>
    </source>
</evidence>
<evidence type="ECO:0000256" key="3">
    <source>
        <dbReference type="ARBA" id="ARBA00012759"/>
    </source>
</evidence>
<dbReference type="Pfam" id="PF02099">
    <property type="entry name" value="Josephin"/>
    <property type="match status" value="1"/>
</dbReference>
<feature type="active site" evidence="11 12">
    <location>
        <position position="141"/>
    </location>
</feature>
<evidence type="ECO:0000256" key="13">
    <source>
        <dbReference type="SAM" id="MobiDB-lite"/>
    </source>
</evidence>
<dbReference type="OrthoDB" id="10063692at2759"/>
<evidence type="ECO:0000313" key="16">
    <source>
        <dbReference type="Proteomes" id="UP000541444"/>
    </source>
</evidence>
<evidence type="ECO:0000256" key="2">
    <source>
        <dbReference type="ARBA" id="ARBA00004123"/>
    </source>
</evidence>
<keyword evidence="8" id="KW-0805">Transcription regulation</keyword>
<keyword evidence="4" id="KW-0645">Protease</keyword>
<dbReference type="GO" id="GO:0004843">
    <property type="term" value="F:cysteine-type deubiquitinase activity"/>
    <property type="evidence" value="ECO:0007669"/>
    <property type="project" value="UniProtKB-EC"/>
</dbReference>
<keyword evidence="7" id="KW-0788">Thiol protease</keyword>
<evidence type="ECO:0000256" key="1">
    <source>
        <dbReference type="ARBA" id="ARBA00000707"/>
    </source>
</evidence>
<evidence type="ECO:0000256" key="6">
    <source>
        <dbReference type="ARBA" id="ARBA00022801"/>
    </source>
</evidence>
<dbReference type="Proteomes" id="UP000541444">
    <property type="component" value="Unassembled WGS sequence"/>
</dbReference>
<keyword evidence="5" id="KW-0833">Ubl conjugation pathway</keyword>
<dbReference type="Gene3D" id="1.10.287.10">
    <property type="entry name" value="S15/NS1, RNA-binding"/>
    <property type="match status" value="1"/>
</dbReference>
<keyword evidence="6 12" id="KW-0378">Hydrolase</keyword>
<feature type="active site" evidence="12">
    <location>
        <position position="126"/>
    </location>
</feature>
<dbReference type="SMART" id="SM01246">
    <property type="entry name" value="Josephin"/>
    <property type="match status" value="1"/>
</dbReference>
<dbReference type="PRINTS" id="PR01233">
    <property type="entry name" value="JOSEPHIN"/>
</dbReference>
<evidence type="ECO:0000256" key="5">
    <source>
        <dbReference type="ARBA" id="ARBA00022786"/>
    </source>
</evidence>
<evidence type="ECO:0000259" key="14">
    <source>
        <dbReference type="PROSITE" id="PS50957"/>
    </source>
</evidence>
<reference evidence="15 16" key="1">
    <citation type="journal article" date="2020" name="IScience">
        <title>Genome Sequencing of the Endangered Kingdonia uniflora (Circaeasteraceae, Ranunculales) Reveals Potential Mechanisms of Evolutionary Specialization.</title>
        <authorList>
            <person name="Sun Y."/>
            <person name="Deng T."/>
            <person name="Zhang A."/>
            <person name="Moore M.J."/>
            <person name="Landis J.B."/>
            <person name="Lin N."/>
            <person name="Zhang H."/>
            <person name="Zhang X."/>
            <person name="Huang J."/>
            <person name="Zhang X."/>
            <person name="Sun H."/>
            <person name="Wang H."/>
        </authorList>
    </citation>
    <scope>NUCLEOTIDE SEQUENCE [LARGE SCALE GENOMIC DNA]</scope>
    <source>
        <strain evidence="15">TB1705</strain>
        <tissue evidence="15">Leaf</tissue>
    </source>
</reference>
<accession>A0A7J7N1A3</accession>
<dbReference type="InterPro" id="IPR006155">
    <property type="entry name" value="Josephin"/>
</dbReference>
<dbReference type="InterPro" id="IPR033865">
    <property type="entry name" value="Ataxin-3"/>
</dbReference>
<dbReference type="GO" id="GO:0006508">
    <property type="term" value="P:proteolysis"/>
    <property type="evidence" value="ECO:0007669"/>
    <property type="project" value="UniProtKB-KW"/>
</dbReference>
<comment type="caution">
    <text evidence="15">The sequence shown here is derived from an EMBL/GenBank/DDBJ whole genome shotgun (WGS) entry which is preliminary data.</text>
</comment>
<comment type="subcellular location">
    <subcellularLocation>
        <location evidence="2">Nucleus</location>
    </subcellularLocation>
</comment>
<proteinExistence type="predicted"/>
<keyword evidence="16" id="KW-1185">Reference proteome</keyword>
<evidence type="ECO:0000313" key="15">
    <source>
        <dbReference type="EMBL" id="KAF6160945.1"/>
    </source>
</evidence>